<gene>
    <name evidence="2" type="ORF">ABS767_12590</name>
</gene>
<feature type="transmembrane region" description="Helical" evidence="1">
    <location>
        <begin position="12"/>
        <end position="33"/>
    </location>
</feature>
<dbReference type="Proteomes" id="UP001629244">
    <property type="component" value="Unassembled WGS sequence"/>
</dbReference>
<comment type="caution">
    <text evidence="2">The sequence shown here is derived from an EMBL/GenBank/DDBJ whole genome shotgun (WGS) entry which is preliminary data.</text>
</comment>
<evidence type="ECO:0008006" key="4">
    <source>
        <dbReference type="Google" id="ProtNLM"/>
    </source>
</evidence>
<dbReference type="EMBL" id="JBELQC010000002">
    <property type="protein sequence ID" value="MFL9841806.1"/>
    <property type="molecule type" value="Genomic_DNA"/>
</dbReference>
<evidence type="ECO:0000256" key="1">
    <source>
        <dbReference type="SAM" id="Phobius"/>
    </source>
</evidence>
<feature type="transmembrane region" description="Helical" evidence="1">
    <location>
        <begin position="115"/>
        <end position="133"/>
    </location>
</feature>
<accession>A0ABW8YNE9</accession>
<keyword evidence="1" id="KW-0812">Transmembrane</keyword>
<organism evidence="2 3">
    <name type="scientific">Sphingomonas plantiphila</name>
    <dbReference type="NCBI Taxonomy" id="3163295"/>
    <lineage>
        <taxon>Bacteria</taxon>
        <taxon>Pseudomonadati</taxon>
        <taxon>Pseudomonadota</taxon>
        <taxon>Alphaproteobacteria</taxon>
        <taxon>Sphingomonadales</taxon>
        <taxon>Sphingomonadaceae</taxon>
        <taxon>Sphingomonas</taxon>
    </lineage>
</organism>
<sequence>MPRVSYAGGVVRALLAAGPIFLGILMVGVLLFYPQHIPSGWEVLGLIPLLMMSAAVGFTLSLLPILIGSFVMATAGIHVRWTRLPALWASVGALLANIAIFPIGNNFSNFDPGSFTLFGLTGAICALIVRYGTRWSDDRV</sequence>
<feature type="transmembrane region" description="Helical" evidence="1">
    <location>
        <begin position="84"/>
        <end position="103"/>
    </location>
</feature>
<keyword evidence="3" id="KW-1185">Reference proteome</keyword>
<evidence type="ECO:0000313" key="3">
    <source>
        <dbReference type="Proteomes" id="UP001629244"/>
    </source>
</evidence>
<evidence type="ECO:0000313" key="2">
    <source>
        <dbReference type="EMBL" id="MFL9841806.1"/>
    </source>
</evidence>
<keyword evidence="1" id="KW-1133">Transmembrane helix</keyword>
<protein>
    <recommendedName>
        <fullName evidence="4">SPW repeat-containing protein</fullName>
    </recommendedName>
</protein>
<feature type="transmembrane region" description="Helical" evidence="1">
    <location>
        <begin position="45"/>
        <end position="72"/>
    </location>
</feature>
<keyword evidence="1" id="KW-0472">Membrane</keyword>
<dbReference type="RefSeq" id="WP_408078858.1">
    <property type="nucleotide sequence ID" value="NZ_JBELQC010000002.1"/>
</dbReference>
<name>A0ABW8YNE9_9SPHN</name>
<proteinExistence type="predicted"/>
<reference evidence="2 3" key="1">
    <citation type="submission" date="2024-06" db="EMBL/GenBank/DDBJ databases">
        <authorList>
            <person name="Kaempfer P."/>
            <person name="Viver T."/>
        </authorList>
    </citation>
    <scope>NUCLEOTIDE SEQUENCE [LARGE SCALE GENOMIC DNA]</scope>
    <source>
        <strain evidence="2 3">ST-64</strain>
    </source>
</reference>